<evidence type="ECO:0000256" key="3">
    <source>
        <dbReference type="ARBA" id="ARBA00023274"/>
    </source>
</evidence>
<dbReference type="InterPro" id="IPR050063">
    <property type="entry name" value="Ribosomal_protein_uL29"/>
</dbReference>
<evidence type="ECO:0000313" key="7">
    <source>
        <dbReference type="Proteomes" id="UP000276437"/>
    </source>
</evidence>
<dbReference type="PANTHER" id="PTHR10916">
    <property type="entry name" value="60S RIBOSOMAL PROTEIN L35/50S RIBOSOMAL PROTEIN L29"/>
    <property type="match status" value="1"/>
</dbReference>
<evidence type="ECO:0000256" key="2">
    <source>
        <dbReference type="ARBA" id="ARBA00022980"/>
    </source>
</evidence>
<dbReference type="Proteomes" id="UP000276437">
    <property type="component" value="Chromosome"/>
</dbReference>
<proteinExistence type="inferred from homology"/>
<dbReference type="Pfam" id="PF00831">
    <property type="entry name" value="Ribosomal_L29"/>
    <property type="match status" value="1"/>
</dbReference>
<evidence type="ECO:0000256" key="4">
    <source>
        <dbReference type="ARBA" id="ARBA00035204"/>
    </source>
</evidence>
<name>A0A348AJW9_9FIRM</name>
<evidence type="ECO:0000256" key="5">
    <source>
        <dbReference type="HAMAP-Rule" id="MF_00374"/>
    </source>
</evidence>
<dbReference type="GO" id="GO:0003735">
    <property type="term" value="F:structural constituent of ribosome"/>
    <property type="evidence" value="ECO:0007669"/>
    <property type="project" value="InterPro"/>
</dbReference>
<organism evidence="6 7">
    <name type="scientific">Methylomusa anaerophila</name>
    <dbReference type="NCBI Taxonomy" id="1930071"/>
    <lineage>
        <taxon>Bacteria</taxon>
        <taxon>Bacillati</taxon>
        <taxon>Bacillota</taxon>
        <taxon>Negativicutes</taxon>
        <taxon>Selenomonadales</taxon>
        <taxon>Sporomusaceae</taxon>
        <taxon>Methylomusa</taxon>
    </lineage>
</organism>
<dbReference type="CDD" id="cd00427">
    <property type="entry name" value="Ribosomal_L29_HIP"/>
    <property type="match status" value="1"/>
</dbReference>
<dbReference type="KEGG" id="mana:MAMMFC1_02051"/>
<dbReference type="RefSeq" id="WP_126308392.1">
    <property type="nucleotide sequence ID" value="NZ_AP018449.1"/>
</dbReference>
<dbReference type="PANTHER" id="PTHR10916:SF0">
    <property type="entry name" value="LARGE RIBOSOMAL SUBUNIT PROTEIN UL29C"/>
    <property type="match status" value="1"/>
</dbReference>
<dbReference type="OrthoDB" id="9815192at2"/>
<dbReference type="GO" id="GO:0022625">
    <property type="term" value="C:cytosolic large ribosomal subunit"/>
    <property type="evidence" value="ECO:0007669"/>
    <property type="project" value="TreeGrafter"/>
</dbReference>
<dbReference type="InterPro" id="IPR001854">
    <property type="entry name" value="Ribosomal_uL29"/>
</dbReference>
<dbReference type="HAMAP" id="MF_00374">
    <property type="entry name" value="Ribosomal_uL29"/>
    <property type="match status" value="1"/>
</dbReference>
<keyword evidence="3 5" id="KW-0687">Ribonucleoprotein</keyword>
<gene>
    <name evidence="5 6" type="primary">rpmC</name>
    <name evidence="6" type="ORF">MAMMFC1_02051</name>
</gene>
<accession>A0A348AJW9</accession>
<comment type="similarity">
    <text evidence="1 5">Belongs to the universal ribosomal protein uL29 family.</text>
</comment>
<dbReference type="GO" id="GO:0006412">
    <property type="term" value="P:translation"/>
    <property type="evidence" value="ECO:0007669"/>
    <property type="project" value="UniProtKB-UniRule"/>
</dbReference>
<dbReference type="NCBIfam" id="TIGR00012">
    <property type="entry name" value="L29"/>
    <property type="match status" value="1"/>
</dbReference>
<dbReference type="AlphaFoldDB" id="A0A348AJW9"/>
<protein>
    <recommendedName>
        <fullName evidence="4 5">Large ribosomal subunit protein uL29</fullName>
    </recommendedName>
</protein>
<dbReference type="InterPro" id="IPR036049">
    <property type="entry name" value="Ribosomal_uL29_sf"/>
</dbReference>
<dbReference type="EMBL" id="AP018449">
    <property type="protein sequence ID" value="BBB91367.1"/>
    <property type="molecule type" value="Genomic_DNA"/>
</dbReference>
<dbReference type="Gene3D" id="1.10.287.310">
    <property type="match status" value="1"/>
</dbReference>
<dbReference type="SUPFAM" id="SSF46561">
    <property type="entry name" value="Ribosomal protein L29 (L29p)"/>
    <property type="match status" value="1"/>
</dbReference>
<keyword evidence="7" id="KW-1185">Reference proteome</keyword>
<keyword evidence="2 5" id="KW-0689">Ribosomal protein</keyword>
<reference evidence="6 7" key="1">
    <citation type="journal article" date="2018" name="Int. J. Syst. Evol. Microbiol.">
        <title>Methylomusa anaerophila gen. nov., sp. nov., an anaerobic methanol-utilizing bacterium isolated from a microbial fuel cell.</title>
        <authorList>
            <person name="Amano N."/>
            <person name="Yamamuro A."/>
            <person name="Miyahara M."/>
            <person name="Kouzuma A."/>
            <person name="Abe T."/>
            <person name="Watanabe K."/>
        </authorList>
    </citation>
    <scope>NUCLEOTIDE SEQUENCE [LARGE SCALE GENOMIC DNA]</scope>
    <source>
        <strain evidence="6 7">MMFC1</strain>
    </source>
</reference>
<sequence length="65" mass="7584">MKANDIRDLSPAELDQKLVKLKEELFNLRFQHATGQLDNPMRIPAVKKTIARIKTVQRERELKAQ</sequence>
<evidence type="ECO:0000313" key="6">
    <source>
        <dbReference type="EMBL" id="BBB91367.1"/>
    </source>
</evidence>
<dbReference type="FunFam" id="1.10.287.310:FF:000001">
    <property type="entry name" value="50S ribosomal protein L29"/>
    <property type="match status" value="1"/>
</dbReference>
<evidence type="ECO:0000256" key="1">
    <source>
        <dbReference type="ARBA" id="ARBA00009254"/>
    </source>
</evidence>